<dbReference type="PANTHER" id="PTHR19143">
    <property type="entry name" value="FIBRINOGEN/TENASCIN/ANGIOPOEITIN"/>
    <property type="match status" value="1"/>
</dbReference>
<dbReference type="Proteomes" id="UP000230750">
    <property type="component" value="Unassembled WGS sequence"/>
</dbReference>
<dbReference type="NCBIfam" id="NF040941">
    <property type="entry name" value="GGGWT_bact"/>
    <property type="match status" value="1"/>
</dbReference>
<dbReference type="InterPro" id="IPR014716">
    <property type="entry name" value="Fibrinogen_a/b/g_C_1"/>
</dbReference>
<protein>
    <submittedName>
        <fullName evidence="5">Fibrinogen-like protein A</fullName>
    </submittedName>
</protein>
<dbReference type="AlphaFoldDB" id="A0A2G8JGZ6"/>
<dbReference type="PROSITE" id="PS00514">
    <property type="entry name" value="FIBRINOGEN_C_1"/>
    <property type="match status" value="1"/>
</dbReference>
<dbReference type="FunFam" id="3.90.215.10:FF:000001">
    <property type="entry name" value="Tenascin isoform 1"/>
    <property type="match status" value="1"/>
</dbReference>
<comment type="caution">
    <text evidence="5">The sequence shown here is derived from an EMBL/GenBank/DDBJ whole genome shotgun (WGS) entry which is preliminary data.</text>
</comment>
<dbReference type="InterPro" id="IPR020837">
    <property type="entry name" value="Fibrinogen_CS"/>
</dbReference>
<feature type="region of interest" description="Disordered" evidence="2">
    <location>
        <begin position="33"/>
        <end position="55"/>
    </location>
</feature>
<dbReference type="PANTHER" id="PTHR19143:SF327">
    <property type="entry name" value="FI21813P1-RELATED"/>
    <property type="match status" value="1"/>
</dbReference>
<name>A0A2G8JGZ6_STIJA</name>
<evidence type="ECO:0000256" key="3">
    <source>
        <dbReference type="SAM" id="SignalP"/>
    </source>
</evidence>
<dbReference type="SUPFAM" id="SSF56496">
    <property type="entry name" value="Fibrinogen C-terminal domain-like"/>
    <property type="match status" value="1"/>
</dbReference>
<dbReference type="Pfam" id="PF00147">
    <property type="entry name" value="Fibrinogen_C"/>
    <property type="match status" value="1"/>
</dbReference>
<keyword evidence="3" id="KW-0732">Signal</keyword>
<keyword evidence="6" id="KW-1185">Reference proteome</keyword>
<dbReference type="SMART" id="SM00186">
    <property type="entry name" value="FBG"/>
    <property type="match status" value="1"/>
</dbReference>
<dbReference type="Gene3D" id="3.90.215.10">
    <property type="entry name" value="Gamma Fibrinogen, chain A, domain 1"/>
    <property type="match status" value="1"/>
</dbReference>
<gene>
    <name evidence="5" type="ORF">BSL78_28149</name>
</gene>
<dbReference type="STRING" id="307972.A0A2G8JGZ6"/>
<feature type="domain" description="Fibrinogen C-terminal" evidence="4">
    <location>
        <begin position="56"/>
        <end position="276"/>
    </location>
</feature>
<feature type="signal peptide" evidence="3">
    <location>
        <begin position="1"/>
        <end position="18"/>
    </location>
</feature>
<evidence type="ECO:0000256" key="1">
    <source>
        <dbReference type="ARBA" id="ARBA00023157"/>
    </source>
</evidence>
<dbReference type="OrthoDB" id="7735550at2759"/>
<proteinExistence type="predicted"/>
<dbReference type="InterPro" id="IPR002181">
    <property type="entry name" value="Fibrinogen_a/b/g_C_dom"/>
</dbReference>
<sequence>MKAAILLILVGCISFCISSEPLTESENTFEREERSLADPAGRQKRQSGLSCPKGISHSPEYPRDCYDILQSCSGQSPPCGQYFIQPDGGNVIKVYCDMETDEGGWTVFQRRIDGTINFYRPWSYYQTGFGNLNTEFWLGNDNIHYLTSQRDYELRVDMNNTLGNHYYAKYNKFRIGDSFSEYLLVLGAYSGTAGDALTYHNTMRFSTYDNDNDVTSTNCASHSSHGRGAWWYRSCVYSNLNGQYYGYSGRPSIHWYYLPGDTDQIPFAEMKLRPRSI</sequence>
<keyword evidence="1" id="KW-1015">Disulfide bond</keyword>
<accession>A0A2G8JGZ6</accession>
<feature type="chain" id="PRO_5013775543" evidence="3">
    <location>
        <begin position="19"/>
        <end position="277"/>
    </location>
</feature>
<dbReference type="PROSITE" id="PS51406">
    <property type="entry name" value="FIBRINOGEN_C_2"/>
    <property type="match status" value="1"/>
</dbReference>
<evidence type="ECO:0000256" key="2">
    <source>
        <dbReference type="SAM" id="MobiDB-lite"/>
    </source>
</evidence>
<dbReference type="GO" id="GO:0005615">
    <property type="term" value="C:extracellular space"/>
    <property type="evidence" value="ECO:0007669"/>
    <property type="project" value="TreeGrafter"/>
</dbReference>
<evidence type="ECO:0000259" key="4">
    <source>
        <dbReference type="PROSITE" id="PS51406"/>
    </source>
</evidence>
<dbReference type="EMBL" id="MRZV01002004">
    <property type="protein sequence ID" value="PIK35026.1"/>
    <property type="molecule type" value="Genomic_DNA"/>
</dbReference>
<evidence type="ECO:0000313" key="5">
    <source>
        <dbReference type="EMBL" id="PIK35026.1"/>
    </source>
</evidence>
<organism evidence="5 6">
    <name type="scientific">Stichopus japonicus</name>
    <name type="common">Sea cucumber</name>
    <dbReference type="NCBI Taxonomy" id="307972"/>
    <lineage>
        <taxon>Eukaryota</taxon>
        <taxon>Metazoa</taxon>
        <taxon>Echinodermata</taxon>
        <taxon>Eleutherozoa</taxon>
        <taxon>Echinozoa</taxon>
        <taxon>Holothuroidea</taxon>
        <taxon>Aspidochirotacea</taxon>
        <taxon>Aspidochirotida</taxon>
        <taxon>Stichopodidae</taxon>
        <taxon>Apostichopus</taxon>
    </lineage>
</organism>
<reference evidence="5 6" key="1">
    <citation type="journal article" date="2017" name="PLoS Biol.">
        <title>The sea cucumber genome provides insights into morphological evolution and visceral regeneration.</title>
        <authorList>
            <person name="Zhang X."/>
            <person name="Sun L."/>
            <person name="Yuan J."/>
            <person name="Sun Y."/>
            <person name="Gao Y."/>
            <person name="Zhang L."/>
            <person name="Li S."/>
            <person name="Dai H."/>
            <person name="Hamel J.F."/>
            <person name="Liu C."/>
            <person name="Yu Y."/>
            <person name="Liu S."/>
            <person name="Lin W."/>
            <person name="Guo K."/>
            <person name="Jin S."/>
            <person name="Xu P."/>
            <person name="Storey K.B."/>
            <person name="Huan P."/>
            <person name="Zhang T."/>
            <person name="Zhou Y."/>
            <person name="Zhang J."/>
            <person name="Lin C."/>
            <person name="Li X."/>
            <person name="Xing L."/>
            <person name="Huo D."/>
            <person name="Sun M."/>
            <person name="Wang L."/>
            <person name="Mercier A."/>
            <person name="Li F."/>
            <person name="Yang H."/>
            <person name="Xiang J."/>
        </authorList>
    </citation>
    <scope>NUCLEOTIDE SEQUENCE [LARGE SCALE GENOMIC DNA]</scope>
    <source>
        <strain evidence="5">Shaxun</strain>
        <tissue evidence="5">Muscle</tissue>
    </source>
</reference>
<evidence type="ECO:0000313" key="6">
    <source>
        <dbReference type="Proteomes" id="UP000230750"/>
    </source>
</evidence>
<dbReference type="InterPro" id="IPR036056">
    <property type="entry name" value="Fibrinogen-like_C"/>
</dbReference>
<dbReference type="CDD" id="cd00087">
    <property type="entry name" value="FReD"/>
    <property type="match status" value="1"/>
</dbReference>
<dbReference type="InterPro" id="IPR050373">
    <property type="entry name" value="Fibrinogen_C-term_domain"/>
</dbReference>